<keyword evidence="4" id="KW-0808">Transferase</keyword>
<dbReference type="KEGG" id="bgok:Pr1d_33170"/>
<feature type="transmembrane region" description="Helical" evidence="8">
    <location>
        <begin position="218"/>
        <end position="237"/>
    </location>
</feature>
<evidence type="ECO:0000256" key="5">
    <source>
        <dbReference type="ARBA" id="ARBA00022692"/>
    </source>
</evidence>
<proteinExistence type="predicted"/>
<feature type="transmembrane region" description="Helical" evidence="8">
    <location>
        <begin position="347"/>
        <end position="368"/>
    </location>
</feature>
<keyword evidence="2" id="KW-1003">Cell membrane</keyword>
<keyword evidence="3" id="KW-0328">Glycosyltransferase</keyword>
<reference evidence="10 11" key="1">
    <citation type="submission" date="2019-08" db="EMBL/GenBank/DDBJ databases">
        <title>Deep-cultivation of Planctomycetes and their phenomic and genomic characterization uncovers novel biology.</title>
        <authorList>
            <person name="Wiegand S."/>
            <person name="Jogler M."/>
            <person name="Boedeker C."/>
            <person name="Pinto D."/>
            <person name="Vollmers J."/>
            <person name="Rivas-Marin E."/>
            <person name="Kohn T."/>
            <person name="Peeters S.H."/>
            <person name="Heuer A."/>
            <person name="Rast P."/>
            <person name="Oberbeckmann S."/>
            <person name="Bunk B."/>
            <person name="Jeske O."/>
            <person name="Meyerdierks A."/>
            <person name="Storesund J.E."/>
            <person name="Kallscheuer N."/>
            <person name="Luecker S."/>
            <person name="Lage O.M."/>
            <person name="Pohl T."/>
            <person name="Merkel B.J."/>
            <person name="Hornburger P."/>
            <person name="Mueller R.-W."/>
            <person name="Bruemmer F."/>
            <person name="Labrenz M."/>
            <person name="Spormann A.M."/>
            <person name="Op den Camp H."/>
            <person name="Overmann J."/>
            <person name="Amann R."/>
            <person name="Jetten M.S.M."/>
            <person name="Mascher T."/>
            <person name="Medema M.H."/>
            <person name="Devos D.P."/>
            <person name="Kaster A.-K."/>
            <person name="Ovreas L."/>
            <person name="Rohde M."/>
            <person name="Galperin M.Y."/>
            <person name="Jogler C."/>
        </authorList>
    </citation>
    <scope>NUCLEOTIDE SEQUENCE [LARGE SCALE GENOMIC DNA]</scope>
    <source>
        <strain evidence="10 11">Pr1d</strain>
    </source>
</reference>
<gene>
    <name evidence="10" type="ORF">Pr1d_33170</name>
</gene>
<feature type="transmembrane region" description="Helical" evidence="8">
    <location>
        <begin position="98"/>
        <end position="120"/>
    </location>
</feature>
<accession>A0A5B9QAT1</accession>
<dbReference type="GO" id="GO:0005886">
    <property type="term" value="C:plasma membrane"/>
    <property type="evidence" value="ECO:0007669"/>
    <property type="project" value="UniProtKB-SubCell"/>
</dbReference>
<evidence type="ECO:0000256" key="1">
    <source>
        <dbReference type="ARBA" id="ARBA00004651"/>
    </source>
</evidence>
<feature type="transmembrane region" description="Helical" evidence="8">
    <location>
        <begin position="176"/>
        <end position="206"/>
    </location>
</feature>
<dbReference type="InterPro" id="IPR038731">
    <property type="entry name" value="RgtA/B/C-like"/>
</dbReference>
<evidence type="ECO:0000256" key="6">
    <source>
        <dbReference type="ARBA" id="ARBA00022989"/>
    </source>
</evidence>
<organism evidence="10 11">
    <name type="scientific">Bythopirellula goksoeyrii</name>
    <dbReference type="NCBI Taxonomy" id="1400387"/>
    <lineage>
        <taxon>Bacteria</taxon>
        <taxon>Pseudomonadati</taxon>
        <taxon>Planctomycetota</taxon>
        <taxon>Planctomycetia</taxon>
        <taxon>Pirellulales</taxon>
        <taxon>Lacipirellulaceae</taxon>
        <taxon>Bythopirellula</taxon>
    </lineage>
</organism>
<feature type="transmembrane region" description="Helical" evidence="8">
    <location>
        <begin position="126"/>
        <end position="144"/>
    </location>
</feature>
<dbReference type="AlphaFoldDB" id="A0A5B9QAT1"/>
<keyword evidence="6 8" id="KW-1133">Transmembrane helix</keyword>
<keyword evidence="5 8" id="KW-0812">Transmembrane</keyword>
<sequence>MNYHFMRLNKWIVLLFLLSLMVHVGYVVSPLAENNFRPIDAAIYLDLAENLAEQGRYCVSHDAFQTVVAGEPTLFWTPVYPVFLAALRLVHLDSHLQIALIQAVLMALSVFPVYGLLQLFLDKRPLLVATIVWVFYPFHVIMTYHIASENICMLIEWCTLFVAATLSLHYPEKRSLYLLLGLMLGVLVLTRPERLLLAAGVCIWIVGRNVVIHKIWGVRNMGILVAGMSFVVLPWLVRNYQITEGHIAFSTRLPFNLLAHNKVWELTSTRQIDSSTEYYSDHPTAGTEYQRAQQLKKDAITFIYENPVTYGLICIRRTASLLMPAFVKDYWMRKFNRRPGSKDLLPLWEVAQIVFLIAFLAITIPGWFAAHRAGALTRDFFLGVPGLLFIAAMAQLIVSILISSAPQLRLMTDTYWITLGIWGLSSSRLVSKMPTESPQGPLSAVTS</sequence>
<name>A0A5B9QAT1_9BACT</name>
<evidence type="ECO:0000256" key="8">
    <source>
        <dbReference type="SAM" id="Phobius"/>
    </source>
</evidence>
<feature type="transmembrane region" description="Helical" evidence="8">
    <location>
        <begin position="12"/>
        <end position="32"/>
    </location>
</feature>
<comment type="subcellular location">
    <subcellularLocation>
        <location evidence="1">Cell membrane</location>
        <topology evidence="1">Multi-pass membrane protein</topology>
    </subcellularLocation>
</comment>
<protein>
    <recommendedName>
        <fullName evidence="9">Glycosyltransferase RgtA/B/C/D-like domain-containing protein</fullName>
    </recommendedName>
</protein>
<dbReference type="InterPro" id="IPR050297">
    <property type="entry name" value="LipidA_mod_glycosyltrf_83"/>
</dbReference>
<evidence type="ECO:0000256" key="2">
    <source>
        <dbReference type="ARBA" id="ARBA00022475"/>
    </source>
</evidence>
<evidence type="ECO:0000256" key="3">
    <source>
        <dbReference type="ARBA" id="ARBA00022676"/>
    </source>
</evidence>
<dbReference type="GO" id="GO:0016763">
    <property type="term" value="F:pentosyltransferase activity"/>
    <property type="evidence" value="ECO:0007669"/>
    <property type="project" value="TreeGrafter"/>
</dbReference>
<feature type="domain" description="Glycosyltransferase RgtA/B/C/D-like" evidence="9">
    <location>
        <begin position="78"/>
        <end position="235"/>
    </location>
</feature>
<keyword evidence="11" id="KW-1185">Reference proteome</keyword>
<evidence type="ECO:0000259" key="9">
    <source>
        <dbReference type="Pfam" id="PF13231"/>
    </source>
</evidence>
<dbReference type="Proteomes" id="UP000323917">
    <property type="component" value="Chromosome"/>
</dbReference>
<evidence type="ECO:0000313" key="10">
    <source>
        <dbReference type="EMBL" id="QEG36008.1"/>
    </source>
</evidence>
<dbReference type="OrthoDB" id="232864at2"/>
<evidence type="ECO:0000256" key="7">
    <source>
        <dbReference type="ARBA" id="ARBA00023136"/>
    </source>
</evidence>
<feature type="transmembrane region" description="Helical" evidence="8">
    <location>
        <begin position="380"/>
        <end position="402"/>
    </location>
</feature>
<evidence type="ECO:0000256" key="4">
    <source>
        <dbReference type="ARBA" id="ARBA00022679"/>
    </source>
</evidence>
<dbReference type="PANTHER" id="PTHR33908:SF11">
    <property type="entry name" value="MEMBRANE PROTEIN"/>
    <property type="match status" value="1"/>
</dbReference>
<dbReference type="EMBL" id="CP042913">
    <property type="protein sequence ID" value="QEG36008.1"/>
    <property type="molecule type" value="Genomic_DNA"/>
</dbReference>
<dbReference type="Pfam" id="PF13231">
    <property type="entry name" value="PMT_2"/>
    <property type="match status" value="1"/>
</dbReference>
<feature type="transmembrane region" description="Helical" evidence="8">
    <location>
        <begin position="151"/>
        <end position="170"/>
    </location>
</feature>
<evidence type="ECO:0000313" key="11">
    <source>
        <dbReference type="Proteomes" id="UP000323917"/>
    </source>
</evidence>
<dbReference type="PANTHER" id="PTHR33908">
    <property type="entry name" value="MANNOSYLTRANSFERASE YKCB-RELATED"/>
    <property type="match status" value="1"/>
</dbReference>
<keyword evidence="7 8" id="KW-0472">Membrane</keyword>
<dbReference type="GO" id="GO:0009103">
    <property type="term" value="P:lipopolysaccharide biosynthetic process"/>
    <property type="evidence" value="ECO:0007669"/>
    <property type="project" value="UniProtKB-ARBA"/>
</dbReference>